<organism evidence="5 6">
    <name type="scientific">Angomonas deanei</name>
    <dbReference type="NCBI Taxonomy" id="59799"/>
    <lineage>
        <taxon>Eukaryota</taxon>
        <taxon>Discoba</taxon>
        <taxon>Euglenozoa</taxon>
        <taxon>Kinetoplastea</taxon>
        <taxon>Metakinetoplastina</taxon>
        <taxon>Trypanosomatida</taxon>
        <taxon>Trypanosomatidae</taxon>
        <taxon>Strigomonadinae</taxon>
        <taxon>Angomonas</taxon>
    </lineage>
</organism>
<dbReference type="AlphaFoldDB" id="A0A7G2C272"/>
<keyword evidence="2" id="KW-0812">Transmembrane</keyword>
<dbReference type="Proteomes" id="UP000515908">
    <property type="component" value="Chromosome 02"/>
</dbReference>
<feature type="chain" id="PRO_5028883704" description="EGF-like domain-containing protein" evidence="3">
    <location>
        <begin position="22"/>
        <end position="603"/>
    </location>
</feature>
<sequence length="603" mass="64902">MWTRIRFVLLIAIILTTAANGQDETRTCLVADQIAALQVCMDHFESCVFTTFKEVNGECWCFTSRAKFKEYIPHCSDNTLHSLVSLECDKYDFSPVFGWCSICEDGFELFHPTDIGGLNFSQSCYKPLANCDTYTNGICSACIAGYTLSGGRCVPCNIDNCELCTFDNLCHTCKNDLVVSTAGTACLTCSITHCASCTDSGLCHTCDDNLHPSSTQKTCVWAFEGCDTYDDSGKCTHCSDGKFPSTDGLSCVNCTNEFCASCMKDNQCSLCQDGYSLTDDGAKCVPDIADCYTYTEAGCKQCTNGKAPSTDSSTCVICGIYYCDRCSHDNECASCVSGFALDKETNTCVSTTTHCCVHDDAVGCSSCLAGYRVTALHTCEPCPEGTNCPSTTDVCNVPAEGVTEEKKGTPWWVWLLVALAVLLVAGVVTFLVVYCCCCKATASDDVHESARDSEMDEENTAFSSLSSSDKEDSDTEAVTGCLTESETATLSRLGLTESETVSRAVTKSDGTTFSCFSINSRVNRSEGTSMSRDTDGNPLHPPLIGRRFGGEGENGYAAPYGLVRTLAPVGNAPYNHIPNPNGDWNGLPGYPVSRRTANITWAN</sequence>
<feature type="domain" description="EGF-like" evidence="4">
    <location>
        <begin position="317"/>
        <end position="349"/>
    </location>
</feature>
<protein>
    <recommendedName>
        <fullName evidence="4">EGF-like domain-containing protein</fullName>
    </recommendedName>
</protein>
<dbReference type="InterPro" id="IPR000742">
    <property type="entry name" value="EGF"/>
</dbReference>
<evidence type="ECO:0000259" key="4">
    <source>
        <dbReference type="SMART" id="SM00181"/>
    </source>
</evidence>
<dbReference type="VEuPathDB" id="TriTrypDB:ADEAN_000107800"/>
<keyword evidence="3" id="KW-0732">Signal</keyword>
<name>A0A7G2C272_9TRYP</name>
<feature type="domain" description="EGF-like" evidence="4">
    <location>
        <begin position="188"/>
        <end position="220"/>
    </location>
</feature>
<keyword evidence="2" id="KW-0472">Membrane</keyword>
<evidence type="ECO:0000256" key="2">
    <source>
        <dbReference type="SAM" id="Phobius"/>
    </source>
</evidence>
<dbReference type="SMART" id="SM00181">
    <property type="entry name" value="EGF"/>
    <property type="match status" value="4"/>
</dbReference>
<keyword evidence="2" id="KW-1133">Transmembrane helix</keyword>
<feature type="domain" description="EGF-like" evidence="4">
    <location>
        <begin position="123"/>
        <end position="154"/>
    </location>
</feature>
<feature type="signal peptide" evidence="3">
    <location>
        <begin position="1"/>
        <end position="21"/>
    </location>
</feature>
<evidence type="ECO:0000256" key="1">
    <source>
        <dbReference type="SAM" id="MobiDB-lite"/>
    </source>
</evidence>
<dbReference type="InterPro" id="IPR009030">
    <property type="entry name" value="Growth_fac_rcpt_cys_sf"/>
</dbReference>
<reference evidence="5 6" key="1">
    <citation type="submission" date="2020-08" db="EMBL/GenBank/DDBJ databases">
        <authorList>
            <person name="Newling K."/>
            <person name="Davey J."/>
            <person name="Forrester S."/>
        </authorList>
    </citation>
    <scope>NUCLEOTIDE SEQUENCE [LARGE SCALE GENOMIC DNA]</scope>
    <source>
        <strain evidence="6">Crithidia deanei Carvalho (ATCC PRA-265)</strain>
    </source>
</reference>
<evidence type="ECO:0000256" key="3">
    <source>
        <dbReference type="SAM" id="SignalP"/>
    </source>
</evidence>
<dbReference type="PANTHER" id="PTHR45756">
    <property type="entry name" value="PALMITOYLTRANSFERASE"/>
    <property type="match status" value="1"/>
</dbReference>
<gene>
    <name evidence="5" type="ORF">ADEAN_000107800</name>
</gene>
<dbReference type="SUPFAM" id="SSF57184">
    <property type="entry name" value="Growth factor receptor domain"/>
    <property type="match status" value="2"/>
</dbReference>
<feature type="transmembrane region" description="Helical" evidence="2">
    <location>
        <begin position="411"/>
        <end position="434"/>
    </location>
</feature>
<feature type="domain" description="EGF-like" evidence="4">
    <location>
        <begin position="253"/>
        <end position="285"/>
    </location>
</feature>
<accession>A0A7G2C272</accession>
<dbReference type="InterPro" id="IPR053215">
    <property type="entry name" value="TKL_Ser/Thr_kinase"/>
</dbReference>
<evidence type="ECO:0000313" key="5">
    <source>
        <dbReference type="EMBL" id="CAD2213635.1"/>
    </source>
</evidence>
<evidence type="ECO:0000313" key="6">
    <source>
        <dbReference type="Proteomes" id="UP000515908"/>
    </source>
</evidence>
<feature type="region of interest" description="Disordered" evidence="1">
    <location>
        <begin position="448"/>
        <end position="481"/>
    </location>
</feature>
<dbReference type="PANTHER" id="PTHR45756:SF1">
    <property type="entry name" value="PROTEIN KINASE DOMAIN CONTAINING PROTEIN"/>
    <property type="match status" value="1"/>
</dbReference>
<dbReference type="EMBL" id="LR877146">
    <property type="protein sequence ID" value="CAD2213635.1"/>
    <property type="molecule type" value="Genomic_DNA"/>
</dbReference>
<keyword evidence="6" id="KW-1185">Reference proteome</keyword>
<proteinExistence type="predicted"/>